<organism evidence="1 2">
    <name type="scientific">Salibacter halophilus</name>
    <dbReference type="NCBI Taxonomy" id="1803916"/>
    <lineage>
        <taxon>Bacteria</taxon>
        <taxon>Pseudomonadati</taxon>
        <taxon>Bacteroidota</taxon>
        <taxon>Flavobacteriia</taxon>
        <taxon>Flavobacteriales</taxon>
        <taxon>Salibacteraceae</taxon>
        <taxon>Salibacter</taxon>
    </lineage>
</organism>
<name>A0A6N6MBG2_9FLAO</name>
<keyword evidence="2" id="KW-1185">Reference proteome</keyword>
<accession>A0A6N6MBG2</accession>
<comment type="caution">
    <text evidence="1">The sequence shown here is derived from an EMBL/GenBank/DDBJ whole genome shotgun (WGS) entry which is preliminary data.</text>
</comment>
<gene>
    <name evidence="1" type="primary">ytxJ</name>
    <name evidence="1" type="ORF">F3059_01665</name>
</gene>
<dbReference type="AlphaFoldDB" id="A0A6N6MBG2"/>
<dbReference type="Gene3D" id="3.40.30.10">
    <property type="entry name" value="Glutaredoxin"/>
    <property type="match status" value="1"/>
</dbReference>
<dbReference type="Proteomes" id="UP000435357">
    <property type="component" value="Unassembled WGS sequence"/>
</dbReference>
<reference evidence="1 2" key="1">
    <citation type="submission" date="2019-09" db="EMBL/GenBank/DDBJ databases">
        <title>Genomes of Cryomorphaceae.</title>
        <authorList>
            <person name="Bowman J.P."/>
        </authorList>
    </citation>
    <scope>NUCLEOTIDE SEQUENCE [LARGE SCALE GENOMIC DNA]</scope>
    <source>
        <strain evidence="1 2">KCTC 52047</strain>
    </source>
</reference>
<dbReference type="OrthoDB" id="677051at2"/>
<proteinExistence type="predicted"/>
<dbReference type="RefSeq" id="WP_151166194.1">
    <property type="nucleotide sequence ID" value="NZ_WACR01000001.1"/>
</dbReference>
<dbReference type="InterPro" id="IPR022551">
    <property type="entry name" value="BrxC"/>
</dbReference>
<sequence length="110" mass="12890">MSWHELKSEEELNRLLEEKPYSFAIFKHSSRCGVSSWVKRSFQSDWKAEFSDVDIFEVDVIRNRQLSQIIADNFKVYHESPQLIVIDNGKVVHHESHNNIEAESLTTIQS</sequence>
<evidence type="ECO:0000313" key="1">
    <source>
        <dbReference type="EMBL" id="KAB1066206.1"/>
    </source>
</evidence>
<dbReference type="Pfam" id="PF11009">
    <property type="entry name" value="BrxC"/>
    <property type="match status" value="1"/>
</dbReference>
<dbReference type="NCBIfam" id="TIGR04019">
    <property type="entry name" value="B_thiol_YtxJ"/>
    <property type="match status" value="1"/>
</dbReference>
<protein>
    <submittedName>
        <fullName evidence="1">Bacillithiol system redox-active protein YtxJ</fullName>
    </submittedName>
</protein>
<dbReference type="EMBL" id="WACR01000001">
    <property type="protein sequence ID" value="KAB1066206.1"/>
    <property type="molecule type" value="Genomic_DNA"/>
</dbReference>
<evidence type="ECO:0000313" key="2">
    <source>
        <dbReference type="Proteomes" id="UP000435357"/>
    </source>
</evidence>